<dbReference type="PANTHER" id="PTHR46603">
    <property type="entry name" value="ABSCISSION/NOCUT CHECKPOINT REGULATOR"/>
    <property type="match status" value="1"/>
</dbReference>
<gene>
    <name evidence="2" type="ORF">I302_04253</name>
</gene>
<accession>A0A1B9G6A0</accession>
<dbReference type="OrthoDB" id="5407799at2759"/>
<sequence length="398" mass="44233">MSDDDLFRRFAALRAPTAPLSTEEHRAGPSSPKRNVEDSARKAREEDAELERIADGRFDGLVTVGGDNDEQREDDELAKRIARLRGNDMRYDMDGDGFEGDKDVEDFLASFVSAPSHDPTSAGLPSSDDLAKDAKQVLKDVQPYIPSGEAQEVGEGDEEDDEEEETEDQIIIRALEEASLDKLHDPSDNEEVQKSTDDGAEQQNRLESLEGLSFPSLPTHIPQEEGEELDEDTKNKLNALLGLSPASHNPGQAKPQTQTKSIPKSWNLPGFDMGRDDDTDSWCCEFHIHSMKAKCFQIVINTDDDLCSLLPLLVLKFSFLSSPPLRPSRTFLPRPPLFSHAHIGICNKDATLICLGCDDDLYCEECWRDGHGNGEGQERGHRAKRFVYKKPKQLLGAA</sequence>
<feature type="compositionally biased region" description="Basic and acidic residues" evidence="1">
    <location>
        <begin position="129"/>
        <end position="138"/>
    </location>
</feature>
<organism evidence="2">
    <name type="scientific">Kwoniella bestiolae CBS 10118</name>
    <dbReference type="NCBI Taxonomy" id="1296100"/>
    <lineage>
        <taxon>Eukaryota</taxon>
        <taxon>Fungi</taxon>
        <taxon>Dikarya</taxon>
        <taxon>Basidiomycota</taxon>
        <taxon>Agaricomycotina</taxon>
        <taxon>Tremellomycetes</taxon>
        <taxon>Tremellales</taxon>
        <taxon>Cryptococcaceae</taxon>
        <taxon>Kwoniella</taxon>
    </lineage>
</organism>
<reference evidence="2" key="1">
    <citation type="submission" date="2013-07" db="EMBL/GenBank/DDBJ databases">
        <title>The Genome Sequence of Cryptococcus bestiolae CBS10118.</title>
        <authorList>
            <consortium name="The Broad Institute Genome Sequencing Platform"/>
            <person name="Cuomo C."/>
            <person name="Litvintseva A."/>
            <person name="Chen Y."/>
            <person name="Heitman J."/>
            <person name="Sun S."/>
            <person name="Springer D."/>
            <person name="Dromer F."/>
            <person name="Young S.K."/>
            <person name="Zeng Q."/>
            <person name="Gargeya S."/>
            <person name="Fitzgerald M."/>
            <person name="Abouelleil A."/>
            <person name="Alvarado L."/>
            <person name="Berlin A.M."/>
            <person name="Chapman S.B."/>
            <person name="Dewar J."/>
            <person name="Goldberg J."/>
            <person name="Griggs A."/>
            <person name="Gujja S."/>
            <person name="Hansen M."/>
            <person name="Howarth C."/>
            <person name="Imamovic A."/>
            <person name="Larimer J."/>
            <person name="McCowan C."/>
            <person name="Murphy C."/>
            <person name="Pearson M."/>
            <person name="Priest M."/>
            <person name="Roberts A."/>
            <person name="Saif S."/>
            <person name="Shea T."/>
            <person name="Sykes S."/>
            <person name="Wortman J."/>
            <person name="Nusbaum C."/>
            <person name="Birren B."/>
        </authorList>
    </citation>
    <scope>NUCLEOTIDE SEQUENCE [LARGE SCALE GENOMIC DNA]</scope>
    <source>
        <strain evidence="2">CBS 10118</strain>
    </source>
</reference>
<feature type="compositionally biased region" description="Polar residues" evidence="1">
    <location>
        <begin position="246"/>
        <end position="264"/>
    </location>
</feature>
<evidence type="ECO:0008006" key="3">
    <source>
        <dbReference type="Google" id="ProtNLM"/>
    </source>
</evidence>
<feature type="region of interest" description="Disordered" evidence="1">
    <location>
        <begin position="13"/>
        <end position="75"/>
    </location>
</feature>
<dbReference type="AlphaFoldDB" id="A0A1B9G6A0"/>
<evidence type="ECO:0000256" key="1">
    <source>
        <dbReference type="SAM" id="MobiDB-lite"/>
    </source>
</evidence>
<feature type="region of interest" description="Disordered" evidence="1">
    <location>
        <begin position="113"/>
        <end position="231"/>
    </location>
</feature>
<dbReference type="STRING" id="1296100.A0A1B9G6A0"/>
<feature type="compositionally biased region" description="Basic and acidic residues" evidence="1">
    <location>
        <begin position="174"/>
        <end position="197"/>
    </location>
</feature>
<feature type="region of interest" description="Disordered" evidence="1">
    <location>
        <begin position="244"/>
        <end position="267"/>
    </location>
</feature>
<evidence type="ECO:0000313" key="2">
    <source>
        <dbReference type="EMBL" id="OCF26567.1"/>
    </source>
</evidence>
<dbReference type="VEuPathDB" id="FungiDB:I302_04253"/>
<dbReference type="Pfam" id="PF22586">
    <property type="entry name" value="ANCHR-like_BBOX"/>
    <property type="match status" value="1"/>
</dbReference>
<dbReference type="EMBL" id="KI894020">
    <property type="protein sequence ID" value="OCF26567.1"/>
    <property type="molecule type" value="Genomic_DNA"/>
</dbReference>
<name>A0A1B9G6A0_9TREE</name>
<dbReference type="PANTHER" id="PTHR46603:SF1">
    <property type="entry name" value="ABSCISSION_NOCUT CHECKPOINT REGULATOR"/>
    <property type="match status" value="1"/>
</dbReference>
<reference evidence="2" key="2">
    <citation type="submission" date="2014-01" db="EMBL/GenBank/DDBJ databases">
        <title>Evolution of pathogenesis and genome organization in the Tremellales.</title>
        <authorList>
            <person name="Cuomo C."/>
            <person name="Litvintseva A."/>
            <person name="Heitman J."/>
            <person name="Chen Y."/>
            <person name="Sun S."/>
            <person name="Springer D."/>
            <person name="Dromer F."/>
            <person name="Young S."/>
            <person name="Zeng Q."/>
            <person name="Chapman S."/>
            <person name="Gujja S."/>
            <person name="Saif S."/>
            <person name="Birren B."/>
        </authorList>
    </citation>
    <scope>NUCLEOTIDE SEQUENCE</scope>
    <source>
        <strain evidence="2">CBS 10118</strain>
    </source>
</reference>
<dbReference type="SUPFAM" id="SSF57845">
    <property type="entry name" value="B-box zinc-binding domain"/>
    <property type="match status" value="1"/>
</dbReference>
<feature type="compositionally biased region" description="Basic and acidic residues" evidence="1">
    <location>
        <begin position="34"/>
        <end position="58"/>
    </location>
</feature>
<proteinExistence type="predicted"/>
<protein>
    <recommendedName>
        <fullName evidence="3">Zinc finger protein</fullName>
    </recommendedName>
</protein>
<feature type="compositionally biased region" description="Acidic residues" evidence="1">
    <location>
        <begin position="152"/>
        <end position="168"/>
    </location>
</feature>